<evidence type="ECO:0000313" key="3">
    <source>
        <dbReference type="Proteomes" id="UP000248961"/>
    </source>
</evidence>
<evidence type="ECO:0000313" key="2">
    <source>
        <dbReference type="EMBL" id="RAL10866.1"/>
    </source>
</evidence>
<dbReference type="Gene3D" id="3.30.559.10">
    <property type="entry name" value="Chloramphenicol acetyltransferase-like domain"/>
    <property type="match status" value="2"/>
</dbReference>
<dbReference type="GeneID" id="37202742"/>
<sequence>MASHETTRLTCERLYPNAKLSSERIVPLSLLDATSVGYSATCAAWLFERPAREHQLDLVDHLRQTLIITLDAYPQWCGQLKAVTTVNNSSDRGRHQASHTQRFGRVSVHYGTRDDPGVVFITAQSTTTLDKLHPALRTSTQPLWDRNTTHLTEHIPSTQLANPLSKAAIHDRSACLPTLAIQLTQLACGGFVLAVKIAHPLADAQTLVQFAKDWGSISRAILRKDPLPILTPVFRPDQVDALAAGDINRDAPDEAIILQTEDLPIHRYDWWNPEPGSSRPSDVPEAFQREKIIPAGKHIPWSEWDRESPVSHYVVHLTRHQVEIIFEQLRDSSDSQLTRHDAVLAHLWSCINRARQMHDDNGPVHCDLACGLRSVFHLSDAFLGSPILMVNVEMTGKEATMTAAAAAGGQEMLPLGRIAQRIRETITRINDPAGLGAYLHRLAYEKSPQRIWMGFLGQRHMMVTTWARAGLYEVDFGLGRGAERIIRYAEGVLENLDGLVLVKEAPPARDSEIADPPSTSGWTQHGVDISVHLRTEDMERFLRDPLLFPGPKRGGT</sequence>
<evidence type="ECO:0000256" key="1">
    <source>
        <dbReference type="ARBA" id="ARBA00022679"/>
    </source>
</evidence>
<proteinExistence type="predicted"/>
<dbReference type="PANTHER" id="PTHR31642:SF310">
    <property type="entry name" value="FATTY ALCOHOL:CAFFEOYL-COA ACYLTRANSFERASE"/>
    <property type="match status" value="1"/>
</dbReference>
<dbReference type="OrthoDB" id="444127at2759"/>
<gene>
    <name evidence="2" type="ORF">BO97DRAFT_444353</name>
</gene>
<name>A0A395HTI6_ASPHC</name>
<dbReference type="Proteomes" id="UP000248961">
    <property type="component" value="Unassembled WGS sequence"/>
</dbReference>
<dbReference type="PANTHER" id="PTHR31642">
    <property type="entry name" value="TRICHOTHECENE 3-O-ACETYLTRANSFERASE"/>
    <property type="match status" value="1"/>
</dbReference>
<dbReference type="InterPro" id="IPR023213">
    <property type="entry name" value="CAT-like_dom_sf"/>
</dbReference>
<accession>A0A395HTI6</accession>
<dbReference type="STRING" id="1450537.A0A395HTI6"/>
<dbReference type="VEuPathDB" id="FungiDB:BO97DRAFT_444353"/>
<dbReference type="AlphaFoldDB" id="A0A395HTI6"/>
<organism evidence="2 3">
    <name type="scientific">Aspergillus homomorphus (strain CBS 101889)</name>
    <dbReference type="NCBI Taxonomy" id="1450537"/>
    <lineage>
        <taxon>Eukaryota</taxon>
        <taxon>Fungi</taxon>
        <taxon>Dikarya</taxon>
        <taxon>Ascomycota</taxon>
        <taxon>Pezizomycotina</taxon>
        <taxon>Eurotiomycetes</taxon>
        <taxon>Eurotiomycetidae</taxon>
        <taxon>Eurotiales</taxon>
        <taxon>Aspergillaceae</taxon>
        <taxon>Aspergillus</taxon>
        <taxon>Aspergillus subgen. Circumdati</taxon>
    </lineage>
</organism>
<keyword evidence="1 2" id="KW-0808">Transferase</keyword>
<dbReference type="GO" id="GO:0016747">
    <property type="term" value="F:acyltransferase activity, transferring groups other than amino-acyl groups"/>
    <property type="evidence" value="ECO:0007669"/>
    <property type="project" value="TreeGrafter"/>
</dbReference>
<dbReference type="RefSeq" id="XP_025550020.1">
    <property type="nucleotide sequence ID" value="XM_025698453.1"/>
</dbReference>
<dbReference type="Pfam" id="PF02458">
    <property type="entry name" value="Transferase"/>
    <property type="match status" value="1"/>
</dbReference>
<dbReference type="InterPro" id="IPR050317">
    <property type="entry name" value="Plant_Fungal_Acyltransferase"/>
</dbReference>
<protein>
    <submittedName>
        <fullName evidence="2">Transferase family protein</fullName>
    </submittedName>
</protein>
<keyword evidence="3" id="KW-1185">Reference proteome</keyword>
<dbReference type="EMBL" id="KZ824292">
    <property type="protein sequence ID" value="RAL10866.1"/>
    <property type="molecule type" value="Genomic_DNA"/>
</dbReference>
<reference evidence="2 3" key="1">
    <citation type="submission" date="2018-02" db="EMBL/GenBank/DDBJ databases">
        <title>The genomes of Aspergillus section Nigri reveals drivers in fungal speciation.</title>
        <authorList>
            <consortium name="DOE Joint Genome Institute"/>
            <person name="Vesth T.C."/>
            <person name="Nybo J."/>
            <person name="Theobald S."/>
            <person name="Brandl J."/>
            <person name="Frisvad J.C."/>
            <person name="Nielsen K.F."/>
            <person name="Lyhne E.K."/>
            <person name="Kogle M.E."/>
            <person name="Kuo A."/>
            <person name="Riley R."/>
            <person name="Clum A."/>
            <person name="Nolan M."/>
            <person name="Lipzen A."/>
            <person name="Salamov A."/>
            <person name="Henrissat B."/>
            <person name="Wiebenga A."/>
            <person name="De vries R.P."/>
            <person name="Grigoriev I.V."/>
            <person name="Mortensen U.H."/>
            <person name="Andersen M.R."/>
            <person name="Baker S.E."/>
        </authorList>
    </citation>
    <scope>NUCLEOTIDE SEQUENCE [LARGE SCALE GENOMIC DNA]</scope>
    <source>
        <strain evidence="2 3">CBS 101889</strain>
    </source>
</reference>